<evidence type="ECO:0000256" key="1">
    <source>
        <dbReference type="SAM" id="Coils"/>
    </source>
</evidence>
<evidence type="ECO:0000313" key="4">
    <source>
        <dbReference type="Proteomes" id="UP001066276"/>
    </source>
</evidence>
<keyword evidence="4" id="KW-1185">Reference proteome</keyword>
<dbReference type="EMBL" id="JANPWB010000013">
    <property type="protein sequence ID" value="KAJ1105889.1"/>
    <property type="molecule type" value="Genomic_DNA"/>
</dbReference>
<reference evidence="3" key="1">
    <citation type="journal article" date="2022" name="bioRxiv">
        <title>Sequencing and chromosome-scale assembly of the giantPleurodeles waltlgenome.</title>
        <authorList>
            <person name="Brown T."/>
            <person name="Elewa A."/>
            <person name="Iarovenko S."/>
            <person name="Subramanian E."/>
            <person name="Araus A.J."/>
            <person name="Petzold A."/>
            <person name="Susuki M."/>
            <person name="Suzuki K.-i.T."/>
            <person name="Hayashi T."/>
            <person name="Toyoda A."/>
            <person name="Oliveira C."/>
            <person name="Osipova E."/>
            <person name="Leigh N.D."/>
            <person name="Simon A."/>
            <person name="Yun M.H."/>
        </authorList>
    </citation>
    <scope>NUCLEOTIDE SEQUENCE</scope>
    <source>
        <strain evidence="3">20211129_DDA</strain>
        <tissue evidence="3">Liver</tissue>
    </source>
</reference>
<feature type="region of interest" description="Disordered" evidence="2">
    <location>
        <begin position="1"/>
        <end position="23"/>
    </location>
</feature>
<keyword evidence="1" id="KW-0175">Coiled coil</keyword>
<organism evidence="3 4">
    <name type="scientific">Pleurodeles waltl</name>
    <name type="common">Iberian ribbed newt</name>
    <dbReference type="NCBI Taxonomy" id="8319"/>
    <lineage>
        <taxon>Eukaryota</taxon>
        <taxon>Metazoa</taxon>
        <taxon>Chordata</taxon>
        <taxon>Craniata</taxon>
        <taxon>Vertebrata</taxon>
        <taxon>Euteleostomi</taxon>
        <taxon>Amphibia</taxon>
        <taxon>Batrachia</taxon>
        <taxon>Caudata</taxon>
        <taxon>Salamandroidea</taxon>
        <taxon>Salamandridae</taxon>
        <taxon>Pleurodelinae</taxon>
        <taxon>Pleurodeles</taxon>
    </lineage>
</organism>
<dbReference type="Proteomes" id="UP001066276">
    <property type="component" value="Chromosome 9"/>
</dbReference>
<evidence type="ECO:0000313" key="3">
    <source>
        <dbReference type="EMBL" id="KAJ1105889.1"/>
    </source>
</evidence>
<sequence>MDQYALPVPAGGGEAGAGSSPLGSTAHFPDLEAVLKVIQDMQDLLLISQALRCVTRRVTKANQRVSTAEDDLALLKQQVSTLTASMADQQERVEDAENRAWHNNLWLVSLPEALDPSELPVTLEEWF</sequence>
<gene>
    <name evidence="3" type="ORF">NDU88_003293</name>
</gene>
<feature type="coiled-coil region" evidence="1">
    <location>
        <begin position="58"/>
        <end position="99"/>
    </location>
</feature>
<accession>A0AAV7MTU8</accession>
<proteinExistence type="predicted"/>
<protein>
    <submittedName>
        <fullName evidence="3">Uncharacterized protein</fullName>
    </submittedName>
</protein>
<comment type="caution">
    <text evidence="3">The sequence shown here is derived from an EMBL/GenBank/DDBJ whole genome shotgun (WGS) entry which is preliminary data.</text>
</comment>
<dbReference type="AlphaFoldDB" id="A0AAV7MTU8"/>
<evidence type="ECO:0000256" key="2">
    <source>
        <dbReference type="SAM" id="MobiDB-lite"/>
    </source>
</evidence>
<dbReference type="Gene3D" id="1.20.5.340">
    <property type="match status" value="1"/>
</dbReference>
<name>A0AAV7MTU8_PLEWA</name>